<keyword evidence="1" id="KW-0472">Membrane</keyword>
<sequence>MNMNSRIYILAIALMTGVGAMAQNTQQNSNVEKIEKYTVQTNLFGDNLFVGANIGAQMYVGDYISKGKAGKLITPTFEINVGKWFTPVIGLRAGFGGYQAKGYSVKDAGFAYKRVDTNVYRTKWGILHLHGDVMLNFTNLFCGYREDRLYNAIPYVSIGYLRGIDNNENELSGGIGFINRFRLNKAWDLNLELKGNINNDVMDGIRGGKNMEGSAAIMVGATYRFNRRDWTKGTGISAAEMQAVQNQLKSMNEENASLRNRVNALEEKKRNQPVVTETKASNKLPDATEYVAFFDINKAYLSEKEAVNLEAYANLIKKYPENKFIITGYADKQTGSAEFNERLSKLRAEAVYNTLVDKYGVNKDQLTMEYKGGVDTMFRENPRLSRAAIIRMAK</sequence>
<dbReference type="Pfam" id="PF00691">
    <property type="entry name" value="OmpA"/>
    <property type="match status" value="1"/>
</dbReference>
<dbReference type="EMBL" id="QSQT01000038">
    <property type="protein sequence ID" value="RGK51891.1"/>
    <property type="molecule type" value="Genomic_DNA"/>
</dbReference>
<feature type="coiled-coil region" evidence="2">
    <location>
        <begin position="241"/>
        <end position="268"/>
    </location>
</feature>
<accession>A0A3E4MQ68</accession>
<evidence type="ECO:0000313" key="6">
    <source>
        <dbReference type="Proteomes" id="UP000260862"/>
    </source>
</evidence>
<evidence type="ECO:0000313" key="5">
    <source>
        <dbReference type="EMBL" id="RGK51891.1"/>
    </source>
</evidence>
<dbReference type="Gene3D" id="3.30.1330.60">
    <property type="entry name" value="OmpA-like domain"/>
    <property type="match status" value="1"/>
</dbReference>
<dbReference type="SUPFAM" id="SSF103088">
    <property type="entry name" value="OmpA-like"/>
    <property type="match status" value="1"/>
</dbReference>
<keyword evidence="6" id="KW-1185">Reference proteome</keyword>
<gene>
    <name evidence="5" type="ORF">DXD04_14800</name>
</gene>
<dbReference type="InterPro" id="IPR006665">
    <property type="entry name" value="OmpA-like"/>
</dbReference>
<evidence type="ECO:0000256" key="2">
    <source>
        <dbReference type="SAM" id="Coils"/>
    </source>
</evidence>
<dbReference type="Proteomes" id="UP000260862">
    <property type="component" value="Unassembled WGS sequence"/>
</dbReference>
<dbReference type="PANTHER" id="PTHR30329:SF21">
    <property type="entry name" value="LIPOPROTEIN YIAD-RELATED"/>
    <property type="match status" value="1"/>
</dbReference>
<organism evidence="5 6">
    <name type="scientific">Phocaeicola plebeius</name>
    <dbReference type="NCBI Taxonomy" id="310297"/>
    <lineage>
        <taxon>Bacteria</taxon>
        <taxon>Pseudomonadati</taxon>
        <taxon>Bacteroidota</taxon>
        <taxon>Bacteroidia</taxon>
        <taxon>Bacteroidales</taxon>
        <taxon>Bacteroidaceae</taxon>
        <taxon>Phocaeicola</taxon>
    </lineage>
</organism>
<reference evidence="5 6" key="1">
    <citation type="submission" date="2018-08" db="EMBL/GenBank/DDBJ databases">
        <title>A genome reference for cultivated species of the human gut microbiota.</title>
        <authorList>
            <person name="Zou Y."/>
            <person name="Xue W."/>
            <person name="Luo G."/>
        </authorList>
    </citation>
    <scope>NUCLEOTIDE SEQUENCE [LARGE SCALE GENOMIC DNA]</scope>
    <source>
        <strain evidence="5 6">TF10-3AC</strain>
    </source>
</reference>
<dbReference type="AlphaFoldDB" id="A0A3E4MQ68"/>
<evidence type="ECO:0000256" key="1">
    <source>
        <dbReference type="PROSITE-ProRule" id="PRU00473"/>
    </source>
</evidence>
<dbReference type="PROSITE" id="PS51123">
    <property type="entry name" value="OMPA_2"/>
    <property type="match status" value="1"/>
</dbReference>
<evidence type="ECO:0000259" key="4">
    <source>
        <dbReference type="PROSITE" id="PS51123"/>
    </source>
</evidence>
<proteinExistence type="predicted"/>
<dbReference type="InterPro" id="IPR050330">
    <property type="entry name" value="Bact_OuterMem_StrucFunc"/>
</dbReference>
<dbReference type="PANTHER" id="PTHR30329">
    <property type="entry name" value="STATOR ELEMENT OF FLAGELLAR MOTOR COMPLEX"/>
    <property type="match status" value="1"/>
</dbReference>
<feature type="chain" id="PRO_5017741138" evidence="3">
    <location>
        <begin position="23"/>
        <end position="394"/>
    </location>
</feature>
<comment type="caution">
    <text evidence="5">The sequence shown here is derived from an EMBL/GenBank/DDBJ whole genome shotgun (WGS) entry which is preliminary data.</text>
</comment>
<keyword evidence="3" id="KW-0732">Signal</keyword>
<dbReference type="CDD" id="cd07185">
    <property type="entry name" value="OmpA_C-like"/>
    <property type="match status" value="1"/>
</dbReference>
<dbReference type="GO" id="GO:0016020">
    <property type="term" value="C:membrane"/>
    <property type="evidence" value="ECO:0007669"/>
    <property type="project" value="UniProtKB-UniRule"/>
</dbReference>
<protein>
    <submittedName>
        <fullName evidence="5">OmpA family protein</fullName>
    </submittedName>
</protein>
<evidence type="ECO:0000256" key="3">
    <source>
        <dbReference type="SAM" id="SignalP"/>
    </source>
</evidence>
<feature type="domain" description="OmpA-like" evidence="4">
    <location>
        <begin position="281"/>
        <end position="394"/>
    </location>
</feature>
<feature type="signal peptide" evidence="3">
    <location>
        <begin position="1"/>
        <end position="22"/>
    </location>
</feature>
<dbReference type="InterPro" id="IPR036737">
    <property type="entry name" value="OmpA-like_sf"/>
</dbReference>
<keyword evidence="2" id="KW-0175">Coiled coil</keyword>
<name>A0A3E4MQ68_9BACT</name>